<protein>
    <submittedName>
        <fullName evidence="2">Long-chain fatty alcohol dehydrogenase family protein</fullName>
    </submittedName>
</protein>
<keyword evidence="1" id="KW-0812">Transmembrane</keyword>
<keyword evidence="1" id="KW-1133">Transmembrane helix</keyword>
<name>A0A4Y1QM43_PRUDU</name>
<reference evidence="2" key="1">
    <citation type="journal article" date="2019" name="Science">
        <title>Mutation of a bHLH transcription factor allowed almond domestication.</title>
        <authorList>
            <person name="Sanchez-Perez R."/>
            <person name="Pavan S."/>
            <person name="Mazzeo R."/>
            <person name="Moldovan C."/>
            <person name="Aiese Cigliano R."/>
            <person name="Del Cueto J."/>
            <person name="Ricciardi F."/>
            <person name="Lotti C."/>
            <person name="Ricciardi L."/>
            <person name="Dicenta F."/>
            <person name="Lopez-Marques R.L."/>
            <person name="Lindberg Moller B."/>
        </authorList>
    </citation>
    <scope>NUCLEOTIDE SEQUENCE</scope>
</reference>
<organism evidence="2">
    <name type="scientific">Prunus dulcis</name>
    <name type="common">Almond</name>
    <name type="synonym">Amygdalus dulcis</name>
    <dbReference type="NCBI Taxonomy" id="3755"/>
    <lineage>
        <taxon>Eukaryota</taxon>
        <taxon>Viridiplantae</taxon>
        <taxon>Streptophyta</taxon>
        <taxon>Embryophyta</taxon>
        <taxon>Tracheophyta</taxon>
        <taxon>Spermatophyta</taxon>
        <taxon>Magnoliopsida</taxon>
        <taxon>eudicotyledons</taxon>
        <taxon>Gunneridae</taxon>
        <taxon>Pentapetalae</taxon>
        <taxon>rosids</taxon>
        <taxon>fabids</taxon>
        <taxon>Rosales</taxon>
        <taxon>Rosaceae</taxon>
        <taxon>Amygdaloideae</taxon>
        <taxon>Amygdaleae</taxon>
        <taxon>Prunus</taxon>
    </lineage>
</organism>
<feature type="transmembrane region" description="Helical" evidence="1">
    <location>
        <begin position="20"/>
        <end position="43"/>
    </location>
</feature>
<evidence type="ECO:0000256" key="1">
    <source>
        <dbReference type="SAM" id="Phobius"/>
    </source>
</evidence>
<proteinExistence type="predicted"/>
<sequence>MRLYKHKCGLVLLAKGKKVSTIPIVSSTISLLNKIFIIIANIMHDFFEQMRLHSISPSKMNIRVQRLWDKIIFHKILTPGMSMSVHIWSTAFS</sequence>
<evidence type="ECO:0000313" key="2">
    <source>
        <dbReference type="EMBL" id="BBG92945.1"/>
    </source>
</evidence>
<dbReference type="EMBL" id="AP019297">
    <property type="protein sequence ID" value="BBG92945.1"/>
    <property type="molecule type" value="Genomic_DNA"/>
</dbReference>
<keyword evidence="1" id="KW-0472">Membrane</keyword>
<gene>
    <name evidence="2" type="ORF">Prudu_000823</name>
</gene>
<accession>A0A4Y1QM43</accession>
<dbReference type="AlphaFoldDB" id="A0A4Y1QM43"/>